<accession>A0AAV7IYE7</accession>
<sequence length="106" mass="11280">MTRSIETSTRPPHGPPGAGIGNSTLGHLSSCPGITLWTSCRLCRLKRKNFRLLGDTGVDRVEVGLGFGSDMGSIDDTALVEASTDLKDVSDPASFEQFGHFWSSAP</sequence>
<proteinExistence type="predicted"/>
<evidence type="ECO:0000313" key="2">
    <source>
        <dbReference type="EMBL" id="KAH0535161.1"/>
    </source>
</evidence>
<dbReference type="Proteomes" id="UP000826195">
    <property type="component" value="Unassembled WGS sequence"/>
</dbReference>
<organism evidence="5 6">
    <name type="scientific">Cotesia glomerata</name>
    <name type="common">Lepidopteran parasitic wasp</name>
    <name type="synonym">Apanteles glomeratus</name>
    <dbReference type="NCBI Taxonomy" id="32391"/>
    <lineage>
        <taxon>Eukaryota</taxon>
        <taxon>Metazoa</taxon>
        <taxon>Ecdysozoa</taxon>
        <taxon>Arthropoda</taxon>
        <taxon>Hexapoda</taxon>
        <taxon>Insecta</taxon>
        <taxon>Pterygota</taxon>
        <taxon>Neoptera</taxon>
        <taxon>Endopterygota</taxon>
        <taxon>Hymenoptera</taxon>
        <taxon>Apocrita</taxon>
        <taxon>Ichneumonoidea</taxon>
        <taxon>Braconidae</taxon>
        <taxon>Microgastrinae</taxon>
        <taxon>Cotesia</taxon>
    </lineage>
</organism>
<feature type="region of interest" description="Disordered" evidence="1">
    <location>
        <begin position="1"/>
        <end position="24"/>
    </location>
</feature>
<evidence type="ECO:0000256" key="1">
    <source>
        <dbReference type="SAM" id="MobiDB-lite"/>
    </source>
</evidence>
<evidence type="ECO:0000313" key="6">
    <source>
        <dbReference type="Proteomes" id="UP000826195"/>
    </source>
</evidence>
<gene>
    <name evidence="4" type="ORF">KQX54_011543</name>
    <name evidence="3" type="ORF">KQX54_011605</name>
    <name evidence="5" type="ORF">KQX54_011958</name>
    <name evidence="2" type="ORF">KQX54_014438</name>
</gene>
<dbReference type="AlphaFoldDB" id="A0AAV7IYE7"/>
<protein>
    <submittedName>
        <fullName evidence="5">Uncharacterized protein</fullName>
    </submittedName>
</protein>
<evidence type="ECO:0000313" key="5">
    <source>
        <dbReference type="EMBL" id="KAH0561060.1"/>
    </source>
</evidence>
<reference evidence="5 6" key="1">
    <citation type="journal article" date="2021" name="J. Hered.">
        <title>A chromosome-level genome assembly of the parasitoid wasp, Cotesia glomerata (Hymenoptera: Braconidae).</title>
        <authorList>
            <person name="Pinto B.J."/>
            <person name="Weis J.J."/>
            <person name="Gamble T."/>
            <person name="Ode P.J."/>
            <person name="Paul R."/>
            <person name="Zaspel J.M."/>
        </authorList>
    </citation>
    <scope>NUCLEOTIDE SEQUENCE [LARGE SCALE GENOMIC DNA]</scope>
    <source>
        <strain evidence="5">CgM1</strain>
    </source>
</reference>
<evidence type="ECO:0000313" key="4">
    <source>
        <dbReference type="EMBL" id="KAH0561034.1"/>
    </source>
</evidence>
<keyword evidence="6" id="KW-1185">Reference proteome</keyword>
<feature type="compositionally biased region" description="Polar residues" evidence="1">
    <location>
        <begin position="1"/>
        <end position="10"/>
    </location>
</feature>
<name>A0AAV7IYE7_COTGL</name>
<evidence type="ECO:0000313" key="3">
    <source>
        <dbReference type="EMBL" id="KAH0540039.1"/>
    </source>
</evidence>
<dbReference type="EMBL" id="JAHXZJ010000374">
    <property type="protein sequence ID" value="KAH0561060.1"/>
    <property type="molecule type" value="Genomic_DNA"/>
</dbReference>
<dbReference type="EMBL" id="JAHXZJ010002609">
    <property type="protein sequence ID" value="KAH0540039.1"/>
    <property type="molecule type" value="Genomic_DNA"/>
</dbReference>
<dbReference type="EMBL" id="JAHXZJ010000374">
    <property type="protein sequence ID" value="KAH0561034.1"/>
    <property type="molecule type" value="Genomic_DNA"/>
</dbReference>
<dbReference type="EMBL" id="JAHXZJ010002982">
    <property type="protein sequence ID" value="KAH0535161.1"/>
    <property type="molecule type" value="Genomic_DNA"/>
</dbReference>
<comment type="caution">
    <text evidence="5">The sequence shown here is derived from an EMBL/GenBank/DDBJ whole genome shotgun (WGS) entry which is preliminary data.</text>
</comment>